<sequence>MTAGVGELAALIAGLEEKLGQWAESTSEWLGTAGKATGTAIDKFIRPTVLGFMHEAGGLVAGAGFVAAAGLLGEDRSYIAWWQGGDMERVDALANFSPQSMSRYTKAEWFKVPMATGQPHVTGPYIDLLCTDEYVLTFTHPIFRDGTLAGVVGMDVTAQSLERAALATLRGIGPRAALVNAGGRSIVSAAPDVDAGDIVRPADGALRHAVGRQFTIYSATT</sequence>
<dbReference type="EMBL" id="JAGIOI010000001">
    <property type="protein sequence ID" value="MBP2411814.1"/>
    <property type="molecule type" value="Genomic_DNA"/>
</dbReference>
<evidence type="ECO:0008006" key="3">
    <source>
        <dbReference type="Google" id="ProtNLM"/>
    </source>
</evidence>
<keyword evidence="2" id="KW-1185">Reference proteome</keyword>
<dbReference type="CDD" id="cd12913">
    <property type="entry name" value="PDC1_MCP_like"/>
    <property type="match status" value="1"/>
</dbReference>
<dbReference type="Proteomes" id="UP000711614">
    <property type="component" value="Unassembled WGS sequence"/>
</dbReference>
<dbReference type="Pfam" id="PF22673">
    <property type="entry name" value="MCP-like_PDC_1"/>
    <property type="match status" value="1"/>
</dbReference>
<accession>A0ABS4YSV2</accession>
<protein>
    <recommendedName>
        <fullName evidence="3">Cache domain-containing protein</fullName>
    </recommendedName>
</protein>
<evidence type="ECO:0000313" key="1">
    <source>
        <dbReference type="EMBL" id="MBP2411814.1"/>
    </source>
</evidence>
<reference evidence="1 2" key="1">
    <citation type="submission" date="2021-03" db="EMBL/GenBank/DDBJ databases">
        <title>Sequencing the genomes of 1000 actinobacteria strains.</title>
        <authorList>
            <person name="Klenk H.-P."/>
        </authorList>
    </citation>
    <scope>NUCLEOTIDE SEQUENCE [LARGE SCALE GENOMIC DNA]</scope>
    <source>
        <strain evidence="1 2">DSM 16005</strain>
    </source>
</reference>
<name>A0ABS4YSV2_9MICC</name>
<evidence type="ECO:0000313" key="2">
    <source>
        <dbReference type="Proteomes" id="UP000711614"/>
    </source>
</evidence>
<dbReference type="Gene3D" id="3.30.450.20">
    <property type="entry name" value="PAS domain"/>
    <property type="match status" value="1"/>
</dbReference>
<proteinExistence type="predicted"/>
<gene>
    <name evidence="1" type="ORF">JOF48_000613</name>
</gene>
<comment type="caution">
    <text evidence="1">The sequence shown here is derived from an EMBL/GenBank/DDBJ whole genome shotgun (WGS) entry which is preliminary data.</text>
</comment>
<organism evidence="1 2">
    <name type="scientific">Arthrobacter stackebrandtii</name>
    <dbReference type="NCBI Taxonomy" id="272161"/>
    <lineage>
        <taxon>Bacteria</taxon>
        <taxon>Bacillati</taxon>
        <taxon>Actinomycetota</taxon>
        <taxon>Actinomycetes</taxon>
        <taxon>Micrococcales</taxon>
        <taxon>Micrococcaceae</taxon>
        <taxon>Arthrobacter</taxon>
    </lineage>
</organism>
<dbReference type="RefSeq" id="WP_209677186.1">
    <property type="nucleotide sequence ID" value="NZ_JAGIOI010000001.1"/>
</dbReference>